<dbReference type="EMBL" id="SDWS01000002">
    <property type="protein sequence ID" value="RYB92438.1"/>
    <property type="molecule type" value="Genomic_DNA"/>
</dbReference>
<dbReference type="SUPFAM" id="SSF49503">
    <property type="entry name" value="Cupredoxins"/>
    <property type="match status" value="1"/>
</dbReference>
<keyword evidence="2" id="KW-0186">Copper</keyword>
<dbReference type="OrthoDB" id="574459at2"/>
<keyword evidence="3" id="KW-0812">Transmembrane</keyword>
<dbReference type="SMART" id="SM00089">
    <property type="entry name" value="PKD"/>
    <property type="match status" value="2"/>
</dbReference>
<feature type="domain" description="PKD" evidence="4">
    <location>
        <begin position="414"/>
        <end position="477"/>
    </location>
</feature>
<dbReference type="Pfam" id="PF00801">
    <property type="entry name" value="PKD"/>
    <property type="match status" value="1"/>
</dbReference>
<dbReference type="InterPro" id="IPR000923">
    <property type="entry name" value="BlueCu_1"/>
</dbReference>
<dbReference type="InterPro" id="IPR000601">
    <property type="entry name" value="PKD_dom"/>
</dbReference>
<keyword evidence="3" id="KW-1133">Transmembrane helix</keyword>
<dbReference type="GO" id="GO:0009055">
    <property type="term" value="F:electron transfer activity"/>
    <property type="evidence" value="ECO:0007669"/>
    <property type="project" value="InterPro"/>
</dbReference>
<evidence type="ECO:0000256" key="2">
    <source>
        <dbReference type="ARBA" id="ARBA00023008"/>
    </source>
</evidence>
<dbReference type="GO" id="GO:0005975">
    <property type="term" value="P:carbohydrate metabolic process"/>
    <property type="evidence" value="ECO:0007669"/>
    <property type="project" value="UniProtKB-ARBA"/>
</dbReference>
<dbReference type="Gene3D" id="2.60.40.10">
    <property type="entry name" value="Immunoglobulins"/>
    <property type="match status" value="2"/>
</dbReference>
<accession>A0A4Q2RUC0</accession>
<evidence type="ECO:0000259" key="4">
    <source>
        <dbReference type="PROSITE" id="PS50093"/>
    </source>
</evidence>
<name>A0A4Q2RUC0_9ACTN</name>
<feature type="transmembrane region" description="Helical" evidence="3">
    <location>
        <begin position="21"/>
        <end position="42"/>
    </location>
</feature>
<organism evidence="5 6">
    <name type="scientific">Nocardioides glacieisoli</name>
    <dbReference type="NCBI Taxonomy" id="1168730"/>
    <lineage>
        <taxon>Bacteria</taxon>
        <taxon>Bacillati</taxon>
        <taxon>Actinomycetota</taxon>
        <taxon>Actinomycetes</taxon>
        <taxon>Propionibacteriales</taxon>
        <taxon>Nocardioidaceae</taxon>
        <taxon>Nocardioides</taxon>
    </lineage>
</organism>
<dbReference type="Pfam" id="PF18911">
    <property type="entry name" value="PKD_4"/>
    <property type="match status" value="1"/>
</dbReference>
<sequence>MPHPTGPRVRLRAGTRLRTTLALVLLAATLTVGAVGVVGVVATTSTAAEAPRTWVVDAVDDTSGNRWDSVDTGTSVVTIRVGDTVEWQFDRATQGHDLVSLAPSQPWETVWPTALQEYRDAGGPSVTYTFDQPGTYRYECSLHGPLMTGTIVVVPADSTNQPPTADPVVEPLTGPAPLVVHATANASDPDGDEVVVAWELGTGGAPTYTDHTMVEYTTPGTYVVRLRVSDSRGGLHVEEFPVTVTGTGGPGTDPPTDGALPAIDALAAPAQGTAPLAVAFSTQVTTRGEVHPYSVGLDDYPSIAGEAVLVRSRGRTHTTLSVTGTKPSARHGSVHVHEQACDDELGGAHFRLDTTQPFAEPNEIWPLFTSDASGASGLVEVTKAVRAGPQAVSVVVHDPDNAARRIGCADLAPGTADLTYSWAFGDGTTATGADPDHTYATPGTYTATVTVAHASGEHAGHATVSDAVTVVVGAAATSTPSPTPVPVVDGTPPRISRVGPVRTVRTSRPVVTARVRDAASVVSKKAIVIRVDGRRATKVRWDRARGIVRWRPAKALAPGRHVVRLVATDAAGNRAARRWRFVVRLR</sequence>
<gene>
    <name evidence="5" type="ORF">EUA06_05655</name>
</gene>
<dbReference type="InterPro" id="IPR008972">
    <property type="entry name" value="Cupredoxin"/>
</dbReference>
<proteinExistence type="predicted"/>
<dbReference type="InterPro" id="IPR035986">
    <property type="entry name" value="PKD_dom_sf"/>
</dbReference>
<keyword evidence="1" id="KW-0479">Metal-binding</keyword>
<dbReference type="InterPro" id="IPR013783">
    <property type="entry name" value="Ig-like_fold"/>
</dbReference>
<keyword evidence="3" id="KW-0472">Membrane</keyword>
<dbReference type="Gene3D" id="2.60.40.420">
    <property type="entry name" value="Cupredoxins - blue copper proteins"/>
    <property type="match status" value="1"/>
</dbReference>
<evidence type="ECO:0000313" key="5">
    <source>
        <dbReference type="EMBL" id="RYB92438.1"/>
    </source>
</evidence>
<dbReference type="PROSITE" id="PS50093">
    <property type="entry name" value="PKD"/>
    <property type="match status" value="2"/>
</dbReference>
<evidence type="ECO:0000256" key="3">
    <source>
        <dbReference type="SAM" id="Phobius"/>
    </source>
</evidence>
<evidence type="ECO:0000313" key="6">
    <source>
        <dbReference type="Proteomes" id="UP000291838"/>
    </source>
</evidence>
<dbReference type="Proteomes" id="UP000291838">
    <property type="component" value="Unassembled WGS sequence"/>
</dbReference>
<dbReference type="InterPro" id="IPR022409">
    <property type="entry name" value="PKD/Chitinase_dom"/>
</dbReference>
<protein>
    <submittedName>
        <fullName evidence="5">PKD domain-containing protein</fullName>
    </submittedName>
</protein>
<comment type="caution">
    <text evidence="5">The sequence shown here is derived from an EMBL/GenBank/DDBJ whole genome shotgun (WGS) entry which is preliminary data.</text>
</comment>
<dbReference type="AlphaFoldDB" id="A0A4Q2RUC0"/>
<keyword evidence="6" id="KW-1185">Reference proteome</keyword>
<dbReference type="CDD" id="cd00146">
    <property type="entry name" value="PKD"/>
    <property type="match status" value="2"/>
</dbReference>
<dbReference type="RefSeq" id="WP_129474043.1">
    <property type="nucleotide sequence ID" value="NZ_SDWS01000002.1"/>
</dbReference>
<reference evidence="5 6" key="1">
    <citation type="submission" date="2019-01" db="EMBL/GenBank/DDBJ databases">
        <title>Novel species of Nocardioides.</title>
        <authorList>
            <person name="Liu Q."/>
            <person name="Xin Y.-H."/>
        </authorList>
    </citation>
    <scope>NUCLEOTIDE SEQUENCE [LARGE SCALE GENOMIC DNA]</scope>
    <source>
        <strain evidence="5 6">HLT3-15</strain>
    </source>
</reference>
<dbReference type="GO" id="GO:0005507">
    <property type="term" value="F:copper ion binding"/>
    <property type="evidence" value="ECO:0007669"/>
    <property type="project" value="InterPro"/>
</dbReference>
<evidence type="ECO:0000256" key="1">
    <source>
        <dbReference type="ARBA" id="ARBA00022723"/>
    </source>
</evidence>
<dbReference type="SUPFAM" id="SSF49299">
    <property type="entry name" value="PKD domain"/>
    <property type="match status" value="2"/>
</dbReference>
<dbReference type="Pfam" id="PF00127">
    <property type="entry name" value="Copper-bind"/>
    <property type="match status" value="1"/>
</dbReference>
<feature type="domain" description="PKD" evidence="4">
    <location>
        <begin position="191"/>
        <end position="245"/>
    </location>
</feature>